<dbReference type="RefSeq" id="WP_114532937.1">
    <property type="nucleotide sequence ID" value="NZ_JADNER010000002.1"/>
</dbReference>
<dbReference type="Proteomes" id="UP000253970">
    <property type="component" value="Unassembled WGS sequence"/>
</dbReference>
<keyword evidence="2" id="KW-0472">Membrane</keyword>
<reference evidence="3 4" key="1">
    <citation type="journal article" date="2018" name="Elife">
        <title>Discovery and characterization of a prevalent human gut bacterial enzyme sufficient for the inactivation of a family of plant toxins.</title>
        <authorList>
            <person name="Koppel N."/>
            <person name="Bisanz J.E."/>
            <person name="Pandelia M.E."/>
            <person name="Turnbaugh P.J."/>
            <person name="Balskus E.P."/>
        </authorList>
    </citation>
    <scope>NUCLEOTIDE SEQUENCE [LARGE SCALE GENOMIC DNA]</scope>
    <source>
        <strain evidence="3 4">W1 BHI 6</strain>
    </source>
</reference>
<evidence type="ECO:0000256" key="2">
    <source>
        <dbReference type="SAM" id="Phobius"/>
    </source>
</evidence>
<evidence type="ECO:0008006" key="5">
    <source>
        <dbReference type="Google" id="ProtNLM"/>
    </source>
</evidence>
<keyword evidence="2" id="KW-1133">Transmembrane helix</keyword>
<feature type="transmembrane region" description="Helical" evidence="2">
    <location>
        <begin position="114"/>
        <end position="141"/>
    </location>
</feature>
<feature type="compositionally biased region" description="Pro residues" evidence="1">
    <location>
        <begin position="294"/>
        <end position="310"/>
    </location>
</feature>
<evidence type="ECO:0000256" key="1">
    <source>
        <dbReference type="SAM" id="MobiDB-lite"/>
    </source>
</evidence>
<evidence type="ECO:0000313" key="4">
    <source>
        <dbReference type="Proteomes" id="UP000253970"/>
    </source>
</evidence>
<dbReference type="InterPro" id="IPR025098">
    <property type="entry name" value="DUF4013"/>
</dbReference>
<feature type="transmembrane region" description="Helical" evidence="2">
    <location>
        <begin position="23"/>
        <end position="45"/>
    </location>
</feature>
<accession>A0A369MLX9</accession>
<dbReference type="EMBL" id="PPTU01000003">
    <property type="protein sequence ID" value="RDB72511.1"/>
    <property type="molecule type" value="Genomic_DNA"/>
</dbReference>
<keyword evidence="2" id="KW-0812">Transmembrane</keyword>
<dbReference type="Pfam" id="PF13197">
    <property type="entry name" value="DUF4013"/>
    <property type="match status" value="1"/>
</dbReference>
<feature type="transmembrane region" description="Helical" evidence="2">
    <location>
        <begin position="225"/>
        <end position="254"/>
    </location>
</feature>
<feature type="transmembrane region" description="Helical" evidence="2">
    <location>
        <begin position="76"/>
        <end position="102"/>
    </location>
</feature>
<sequence>MQTGYFNAAWQDIKNTPGWFGKLILLSLLSFVPIFGWLVVLGYLYGWARDIAWDVHGPMPKHIFGNEDGKLYSRGFFAMVIGFVFMLAPWVLEAVWGGVMGLGTAWSGGRHGGVFLFVGLSTMVFSLLIIAAAFFATLFSWVGSMRMSIYGRLAAGFQFGKIWAMIRHDFGGLLRILGMALLLAIAIGIVASVLIFVLVFIGLFVGFAMTGGNLNIQSAHPGAAVWAIVFATGGIVLVLAVLCGVLSAGMYVFVEMMIVRALGYWTRQFDVPAWRGQDDPMPFELAGAAGCPPSQQPPHVPPAGQPPMQS</sequence>
<gene>
    <name evidence="3" type="ORF">C1875_03315</name>
</gene>
<dbReference type="AlphaFoldDB" id="A0A369MLX9"/>
<comment type="caution">
    <text evidence="3">The sequence shown here is derived from an EMBL/GenBank/DDBJ whole genome shotgun (WGS) entry which is preliminary data.</text>
</comment>
<name>A0A369MLX9_EGGLN</name>
<feature type="transmembrane region" description="Helical" evidence="2">
    <location>
        <begin position="176"/>
        <end position="205"/>
    </location>
</feature>
<feature type="region of interest" description="Disordered" evidence="1">
    <location>
        <begin position="284"/>
        <end position="310"/>
    </location>
</feature>
<evidence type="ECO:0000313" key="3">
    <source>
        <dbReference type="EMBL" id="RDB72511.1"/>
    </source>
</evidence>
<organism evidence="3 4">
    <name type="scientific">Eggerthella lenta</name>
    <name type="common">Eubacterium lentum</name>
    <dbReference type="NCBI Taxonomy" id="84112"/>
    <lineage>
        <taxon>Bacteria</taxon>
        <taxon>Bacillati</taxon>
        <taxon>Actinomycetota</taxon>
        <taxon>Coriobacteriia</taxon>
        <taxon>Eggerthellales</taxon>
        <taxon>Eggerthellaceae</taxon>
        <taxon>Eggerthella</taxon>
    </lineage>
</organism>
<protein>
    <recommendedName>
        <fullName evidence="5">DUF4013 domain-containing protein</fullName>
    </recommendedName>
</protein>
<proteinExistence type="predicted"/>